<evidence type="ECO:0000259" key="6">
    <source>
        <dbReference type="Pfam" id="PF01509"/>
    </source>
</evidence>
<comment type="catalytic activity">
    <reaction evidence="1">
        <text>a uridine in mRNA = a pseudouridine in mRNA</text>
        <dbReference type="Rhea" id="RHEA:56644"/>
        <dbReference type="Rhea" id="RHEA-COMP:14658"/>
        <dbReference type="Rhea" id="RHEA-COMP:14659"/>
        <dbReference type="ChEBI" id="CHEBI:65314"/>
        <dbReference type="ChEBI" id="CHEBI:65315"/>
    </reaction>
</comment>
<evidence type="ECO:0000256" key="4">
    <source>
        <dbReference type="ARBA" id="ARBA00022694"/>
    </source>
</evidence>
<evidence type="ECO:0000313" key="7">
    <source>
        <dbReference type="EMBL" id="KAJ2859618.1"/>
    </source>
</evidence>
<evidence type="ECO:0000313" key="8">
    <source>
        <dbReference type="EMBL" id="KAJ2859635.1"/>
    </source>
</evidence>
<feature type="domain" description="Pseudouridine synthase II N-terminal" evidence="6">
    <location>
        <begin position="89"/>
        <end position="220"/>
    </location>
</feature>
<protein>
    <recommendedName>
        <fullName evidence="3">tRNA pseudouridine(55) synthase</fullName>
        <ecNumber evidence="3">5.4.99.25</ecNumber>
    </recommendedName>
</protein>
<evidence type="ECO:0000256" key="1">
    <source>
        <dbReference type="ARBA" id="ARBA00001166"/>
    </source>
</evidence>
<organism evidence="8 9">
    <name type="scientific">Coemansia aciculifera</name>
    <dbReference type="NCBI Taxonomy" id="417176"/>
    <lineage>
        <taxon>Eukaryota</taxon>
        <taxon>Fungi</taxon>
        <taxon>Fungi incertae sedis</taxon>
        <taxon>Zoopagomycota</taxon>
        <taxon>Kickxellomycotina</taxon>
        <taxon>Kickxellomycetes</taxon>
        <taxon>Kickxellales</taxon>
        <taxon>Kickxellaceae</taxon>
        <taxon>Coemansia</taxon>
    </lineage>
</organism>
<dbReference type="Gene3D" id="3.30.2350.10">
    <property type="entry name" value="Pseudouridine synthase"/>
    <property type="match status" value="1"/>
</dbReference>
<proteinExistence type="inferred from homology"/>
<dbReference type="GO" id="GO:0006400">
    <property type="term" value="P:tRNA modification"/>
    <property type="evidence" value="ECO:0007669"/>
    <property type="project" value="TreeGrafter"/>
</dbReference>
<evidence type="ECO:0000256" key="2">
    <source>
        <dbReference type="ARBA" id="ARBA00008999"/>
    </source>
</evidence>
<name>A0A9W8M3B7_9FUNG</name>
<dbReference type="GO" id="GO:0003723">
    <property type="term" value="F:RNA binding"/>
    <property type="evidence" value="ECO:0007669"/>
    <property type="project" value="InterPro"/>
</dbReference>
<evidence type="ECO:0000256" key="3">
    <source>
        <dbReference type="ARBA" id="ARBA00012787"/>
    </source>
</evidence>
<dbReference type="Pfam" id="PF01509">
    <property type="entry name" value="TruB_N"/>
    <property type="match status" value="1"/>
</dbReference>
<dbReference type="EC" id="5.4.99.25" evidence="3"/>
<keyword evidence="4" id="KW-0819">tRNA processing</keyword>
<dbReference type="GO" id="GO:0005634">
    <property type="term" value="C:nucleus"/>
    <property type="evidence" value="ECO:0007669"/>
    <property type="project" value="TreeGrafter"/>
</dbReference>
<keyword evidence="5 8" id="KW-0413">Isomerase</keyword>
<dbReference type="GO" id="GO:1990481">
    <property type="term" value="P:mRNA pseudouridine synthesis"/>
    <property type="evidence" value="ECO:0007669"/>
    <property type="project" value="TreeGrafter"/>
</dbReference>
<dbReference type="PANTHER" id="PTHR13767:SF2">
    <property type="entry name" value="PSEUDOURIDYLATE SYNTHASE TRUB1"/>
    <property type="match status" value="1"/>
</dbReference>
<dbReference type="SUPFAM" id="SSF55120">
    <property type="entry name" value="Pseudouridine synthase"/>
    <property type="match status" value="1"/>
</dbReference>
<dbReference type="HAMAP" id="MF_01080">
    <property type="entry name" value="TruB_bact"/>
    <property type="match status" value="1"/>
</dbReference>
<keyword evidence="9" id="KW-1185">Reference proteome</keyword>
<dbReference type="AlphaFoldDB" id="A0A9W8M3B7"/>
<dbReference type="GO" id="GO:0160148">
    <property type="term" value="F:tRNA pseudouridine(55) synthase activity"/>
    <property type="evidence" value="ECO:0007669"/>
    <property type="project" value="UniProtKB-EC"/>
</dbReference>
<evidence type="ECO:0000313" key="9">
    <source>
        <dbReference type="Proteomes" id="UP001140074"/>
    </source>
</evidence>
<dbReference type="PANTHER" id="PTHR13767">
    <property type="entry name" value="TRNA-PSEUDOURIDINE SYNTHASE"/>
    <property type="match status" value="1"/>
</dbReference>
<dbReference type="InterPro" id="IPR014780">
    <property type="entry name" value="tRNA_psdUridine_synth_TruB"/>
</dbReference>
<gene>
    <name evidence="8" type="primary">PUS4_1</name>
    <name evidence="7" type="synonym">PUS4_2</name>
    <name evidence="8" type="ORF">GGH94_005992</name>
    <name evidence="7" type="ORF">GGH94_006000</name>
</gene>
<dbReference type="EMBL" id="JANBUY010000371">
    <property type="protein sequence ID" value="KAJ2859618.1"/>
    <property type="molecule type" value="Genomic_DNA"/>
</dbReference>
<dbReference type="Proteomes" id="UP001140074">
    <property type="component" value="Unassembled WGS sequence"/>
</dbReference>
<dbReference type="InterPro" id="IPR002501">
    <property type="entry name" value="PsdUridine_synth_N"/>
</dbReference>
<comment type="similarity">
    <text evidence="2">Belongs to the pseudouridine synthase TruB family.</text>
</comment>
<accession>A0A9W8M3B7</accession>
<evidence type="ECO:0000256" key="5">
    <source>
        <dbReference type="ARBA" id="ARBA00023235"/>
    </source>
</evidence>
<comment type="caution">
    <text evidence="8">The sequence shown here is derived from an EMBL/GenBank/DDBJ whole genome shotgun (WGS) entry which is preliminary data.</text>
</comment>
<reference evidence="8" key="1">
    <citation type="submission" date="2022-07" db="EMBL/GenBank/DDBJ databases">
        <title>Phylogenomic reconstructions and comparative analyses of Kickxellomycotina fungi.</title>
        <authorList>
            <person name="Reynolds N.K."/>
            <person name="Stajich J.E."/>
            <person name="Barry K."/>
            <person name="Grigoriev I.V."/>
            <person name="Crous P."/>
            <person name="Smith M.E."/>
        </authorList>
    </citation>
    <scope>NUCLEOTIDE SEQUENCE</scope>
    <source>
        <strain evidence="8">RSA 476</strain>
    </source>
</reference>
<dbReference type="InterPro" id="IPR020103">
    <property type="entry name" value="PsdUridine_synth_cat_dom_sf"/>
</dbReference>
<dbReference type="EMBL" id="JANBUY010000369">
    <property type="protein sequence ID" value="KAJ2859635.1"/>
    <property type="molecule type" value="Genomic_DNA"/>
</dbReference>
<sequence>MLKAAKDVAARQASMRLSSADASTLHGIFAVNKPPGISCAGLLDYFKRNITKGSSSMSFSEHFDREQALRTKVDNHKKKARRRFVPSNIRVGHGGTLDVEAAGVLVFGINNGCKQLGEYLVGGKSYLATGLLGVATESYDAEGNVTLLADTASVAGSKIQDAIPQFIGDIMQRPPIYSAIKLDGKRLYEYARGGENIPTEIKPRSVTVSDVKLLYYENQETGEKIGRQVMLPTDYADYYATGRYEWQKLAGAPVVGQPLLPFANQPTAPKFQLLINSGGGVYVRSLIHDLGQAVGSAATMVSLVRTSQGPLRLDRDTIEPEDLVYMDRVKEAIHHADSVIQSIQ</sequence>